<gene>
    <name evidence="1" type="ORF">ElyMa_000559200</name>
</gene>
<proteinExistence type="predicted"/>
<dbReference type="EMBL" id="BMAT01001094">
    <property type="protein sequence ID" value="GFR79566.1"/>
    <property type="molecule type" value="Genomic_DNA"/>
</dbReference>
<name>A0AAV4G4I0_9GAST</name>
<dbReference type="AlphaFoldDB" id="A0AAV4G4I0"/>
<protein>
    <submittedName>
        <fullName evidence="1">Uncharacterized protein</fullName>
    </submittedName>
</protein>
<accession>A0AAV4G4I0</accession>
<keyword evidence="2" id="KW-1185">Reference proteome</keyword>
<evidence type="ECO:0000313" key="1">
    <source>
        <dbReference type="EMBL" id="GFR79566.1"/>
    </source>
</evidence>
<evidence type="ECO:0000313" key="2">
    <source>
        <dbReference type="Proteomes" id="UP000762676"/>
    </source>
</evidence>
<reference evidence="1 2" key="1">
    <citation type="journal article" date="2021" name="Elife">
        <title>Chloroplast acquisition without the gene transfer in kleptoplastic sea slugs, Plakobranchus ocellatus.</title>
        <authorList>
            <person name="Maeda T."/>
            <person name="Takahashi S."/>
            <person name="Yoshida T."/>
            <person name="Shimamura S."/>
            <person name="Takaki Y."/>
            <person name="Nagai Y."/>
            <person name="Toyoda A."/>
            <person name="Suzuki Y."/>
            <person name="Arimoto A."/>
            <person name="Ishii H."/>
            <person name="Satoh N."/>
            <person name="Nishiyama T."/>
            <person name="Hasebe M."/>
            <person name="Maruyama T."/>
            <person name="Minagawa J."/>
            <person name="Obokata J."/>
            <person name="Shigenobu S."/>
        </authorList>
    </citation>
    <scope>NUCLEOTIDE SEQUENCE [LARGE SCALE GENOMIC DNA]</scope>
</reference>
<organism evidence="1 2">
    <name type="scientific">Elysia marginata</name>
    <dbReference type="NCBI Taxonomy" id="1093978"/>
    <lineage>
        <taxon>Eukaryota</taxon>
        <taxon>Metazoa</taxon>
        <taxon>Spiralia</taxon>
        <taxon>Lophotrochozoa</taxon>
        <taxon>Mollusca</taxon>
        <taxon>Gastropoda</taxon>
        <taxon>Heterobranchia</taxon>
        <taxon>Euthyneura</taxon>
        <taxon>Panpulmonata</taxon>
        <taxon>Sacoglossa</taxon>
        <taxon>Placobranchoidea</taxon>
        <taxon>Plakobranchidae</taxon>
        <taxon>Elysia</taxon>
    </lineage>
</organism>
<comment type="caution">
    <text evidence="1">The sequence shown here is derived from an EMBL/GenBank/DDBJ whole genome shotgun (WGS) entry which is preliminary data.</text>
</comment>
<sequence length="127" mass="14189">MICARAAVYEQDGELQETRMREKLSPQEVFQLDAFSYRYLGENVVVGIHLDLPTVFNEGPEQPNNLRPAQSFLSSPGVLTPTQTLQYTHSVGGIIYNMFTQVNTPDPAGLRRKYIDALCVKTLGAKL</sequence>
<dbReference type="Proteomes" id="UP000762676">
    <property type="component" value="Unassembled WGS sequence"/>
</dbReference>